<reference evidence="2 3" key="1">
    <citation type="submission" date="2017-04" db="EMBL/GenBank/DDBJ databases">
        <title>Complete Genome Sequence of Salmonella enterica serovar Typhimurium Bacteriophage LPST10, Isolated in China.</title>
        <authorList>
            <person name="Dong X."/>
            <person name="Huang C."/>
            <person name="Morsy M.K."/>
            <person name="Li Z."/>
            <person name="Zhou Y."/>
            <person name="Willias S.P."/>
            <person name="Abdelnabby H."/>
            <person name="Liu J."/>
            <person name="Wang X."/>
            <person name="Li J."/>
        </authorList>
    </citation>
    <scope>NUCLEOTIDE SEQUENCE [LARGE SCALE GENOMIC DNA]</scope>
</reference>
<dbReference type="Pfam" id="PF04448">
    <property type="entry name" value="DUF551"/>
    <property type="match status" value="1"/>
</dbReference>
<accession>A0A1W6DXU3</accession>
<dbReference type="InterPro" id="IPR007539">
    <property type="entry name" value="DUF551"/>
</dbReference>
<gene>
    <name evidence="2" type="ORF">LPST10_00021</name>
</gene>
<evidence type="ECO:0000313" key="3">
    <source>
        <dbReference type="Proteomes" id="UP000223281"/>
    </source>
</evidence>
<dbReference type="EMBL" id="KY860935">
    <property type="protein sequence ID" value="ARK07753.1"/>
    <property type="molecule type" value="Genomic_DNA"/>
</dbReference>
<feature type="domain" description="DUF551" evidence="1">
    <location>
        <begin position="3"/>
        <end position="63"/>
    </location>
</feature>
<evidence type="ECO:0000313" key="2">
    <source>
        <dbReference type="EMBL" id="ARK07753.1"/>
    </source>
</evidence>
<organism evidence="2 3">
    <name type="scientific">Salmonella phage LPST10</name>
    <dbReference type="NCBI Taxonomy" id="1973454"/>
    <lineage>
        <taxon>Viruses</taxon>
        <taxon>Duplodnaviria</taxon>
        <taxon>Heunggongvirae</taxon>
        <taxon>Uroviricota</taxon>
        <taxon>Caudoviricetes</taxon>
        <taxon>Skatevirus</taxon>
        <taxon>Skatevirus LPST10</taxon>
    </lineage>
</organism>
<sequence length="64" mass="7568">MSQWIKCSERMPEHFSDVLVTDGVGVEVKWLDENYCWDSFTENNSNIRSCDVVYWMPLPEPPQE</sequence>
<protein>
    <recommendedName>
        <fullName evidence="1">DUF551 domain-containing protein</fullName>
    </recommendedName>
</protein>
<dbReference type="Proteomes" id="UP000223281">
    <property type="component" value="Segment"/>
</dbReference>
<name>A0A1W6DXU3_9CAUD</name>
<proteinExistence type="predicted"/>
<keyword evidence="3" id="KW-1185">Reference proteome</keyword>
<evidence type="ECO:0000259" key="1">
    <source>
        <dbReference type="Pfam" id="PF04448"/>
    </source>
</evidence>